<evidence type="ECO:0000256" key="1">
    <source>
        <dbReference type="ARBA" id="ARBA00004694"/>
    </source>
</evidence>
<keyword evidence="5" id="KW-0350">Heme biosynthesis</keyword>
<dbReference type="CDD" id="cd04823">
    <property type="entry name" value="ALAD_PBGS_aspartate_rich"/>
    <property type="match status" value="1"/>
</dbReference>
<dbReference type="GO" id="GO:0006783">
    <property type="term" value="P:heme biosynthetic process"/>
    <property type="evidence" value="ECO:0007669"/>
    <property type="project" value="UniProtKB-KW"/>
</dbReference>
<evidence type="ECO:0000256" key="10">
    <source>
        <dbReference type="RuleBase" id="RU000515"/>
    </source>
</evidence>
<evidence type="ECO:0000256" key="7">
    <source>
        <dbReference type="ARBA" id="ARBA00023244"/>
    </source>
</evidence>
<name>A0ABD3QEZ1_9STRA</name>
<dbReference type="Pfam" id="PF00490">
    <property type="entry name" value="ALAD"/>
    <property type="match status" value="1"/>
</dbReference>
<keyword evidence="6 10" id="KW-0456">Lyase</keyword>
<comment type="pathway">
    <text evidence="1">Porphyrin-containing compound metabolism; protoporphyrin-IX biosynthesis; coproporphyrinogen-III from 5-aminolevulinate: step 1/4.</text>
</comment>
<evidence type="ECO:0000256" key="2">
    <source>
        <dbReference type="ARBA" id="ARBA00008055"/>
    </source>
</evidence>
<evidence type="ECO:0000256" key="4">
    <source>
        <dbReference type="ARBA" id="ARBA00020771"/>
    </source>
</evidence>
<keyword evidence="7 10" id="KW-0627">Porphyrin biosynthesis</keyword>
<dbReference type="Proteomes" id="UP001516023">
    <property type="component" value="Unassembled WGS sequence"/>
</dbReference>
<dbReference type="FunFam" id="3.20.20.70:FF:000019">
    <property type="entry name" value="Delta-aminolevulinic acid dehydratase"/>
    <property type="match status" value="1"/>
</dbReference>
<comment type="subunit">
    <text evidence="10">Homooctamer.</text>
</comment>
<dbReference type="EC" id="4.2.1.24" evidence="3 10"/>
<dbReference type="InterPro" id="IPR013785">
    <property type="entry name" value="Aldolase_TIM"/>
</dbReference>
<dbReference type="NCBIfam" id="NF006762">
    <property type="entry name" value="PRK09283.1"/>
    <property type="match status" value="1"/>
</dbReference>
<comment type="similarity">
    <text evidence="2 11">Belongs to the ALAD family.</text>
</comment>
<feature type="signal peptide" evidence="12">
    <location>
        <begin position="1"/>
        <end position="18"/>
    </location>
</feature>
<organism evidence="13 14">
    <name type="scientific">Cyclotella cryptica</name>
    <dbReference type="NCBI Taxonomy" id="29204"/>
    <lineage>
        <taxon>Eukaryota</taxon>
        <taxon>Sar</taxon>
        <taxon>Stramenopiles</taxon>
        <taxon>Ochrophyta</taxon>
        <taxon>Bacillariophyta</taxon>
        <taxon>Coscinodiscophyceae</taxon>
        <taxon>Thalassiosirophycidae</taxon>
        <taxon>Stephanodiscales</taxon>
        <taxon>Stephanodiscaceae</taxon>
        <taxon>Cyclotella</taxon>
    </lineage>
</organism>
<evidence type="ECO:0000313" key="14">
    <source>
        <dbReference type="Proteomes" id="UP001516023"/>
    </source>
</evidence>
<sequence>MIEISAAVLALTAAYANAFAPVPSQVTRSSVLSLAAGNTNPVDRTMKGIDDNLGYDAFDPTAGENPAVVRNNHGGVWVQQRARPRRNRKSAGVRAMVRENIVTPANFIYPLFIHDEDYCQDITSMPGCQRHSLPSMLNEVGEALELGVKAFVLFPKVDDALKTNLACEAYNPEGIVHRAIRMIKEKYPEAVVCTDVALDPYSDQGHDGVVENGVILNDVTVNQLCKQAVSQARAGADIVAPSDMQDGRVKAIRDALDSEGFTNVSILSYTAKYASAYYGPFRDALDSHPGFGDKKTYQQDPANGREALIEAALDAAEGADMLMVKPGMPYLDIIRRLKDYSDLPIAAYHVSGEYAMLKAAVEKGWLNEKDVVLETLTCFRRAGADIILTYYAKQAAKWIKEDGLY</sequence>
<evidence type="ECO:0000256" key="5">
    <source>
        <dbReference type="ARBA" id="ARBA00023133"/>
    </source>
</evidence>
<proteinExistence type="inferred from homology"/>
<dbReference type="InterPro" id="IPR030656">
    <property type="entry name" value="ALAD_AS"/>
</dbReference>
<comment type="function">
    <text evidence="8">Catalyzes an early step in the biosynthesis of tetrapyrroles. Binds two molecules of 5-aminolevulinate per subunit, each at a distinct site, and catalyzes their condensation to form porphobilinogen.</text>
</comment>
<reference evidence="13 14" key="1">
    <citation type="journal article" date="2020" name="G3 (Bethesda)">
        <title>Improved Reference Genome for Cyclotella cryptica CCMP332, a Model for Cell Wall Morphogenesis, Salinity Adaptation, and Lipid Production in Diatoms (Bacillariophyta).</title>
        <authorList>
            <person name="Roberts W.R."/>
            <person name="Downey K.M."/>
            <person name="Ruck E.C."/>
            <person name="Traller J.C."/>
            <person name="Alverson A.J."/>
        </authorList>
    </citation>
    <scope>NUCLEOTIDE SEQUENCE [LARGE SCALE GENOMIC DNA]</scope>
    <source>
        <strain evidence="13 14">CCMP332</strain>
    </source>
</reference>
<dbReference type="EMBL" id="JABMIG020000049">
    <property type="protein sequence ID" value="KAL3798066.1"/>
    <property type="molecule type" value="Genomic_DNA"/>
</dbReference>
<dbReference type="GO" id="GO:0004655">
    <property type="term" value="F:porphobilinogen synthase activity"/>
    <property type="evidence" value="ECO:0007669"/>
    <property type="project" value="UniProtKB-EC"/>
</dbReference>
<evidence type="ECO:0000256" key="3">
    <source>
        <dbReference type="ARBA" id="ARBA00012053"/>
    </source>
</evidence>
<keyword evidence="14" id="KW-1185">Reference proteome</keyword>
<comment type="catalytic activity">
    <reaction evidence="9 10">
        <text>2 5-aminolevulinate = porphobilinogen + 2 H2O + H(+)</text>
        <dbReference type="Rhea" id="RHEA:24064"/>
        <dbReference type="ChEBI" id="CHEBI:15377"/>
        <dbReference type="ChEBI" id="CHEBI:15378"/>
        <dbReference type="ChEBI" id="CHEBI:58126"/>
        <dbReference type="ChEBI" id="CHEBI:356416"/>
        <dbReference type="EC" id="4.2.1.24"/>
    </reaction>
</comment>
<comment type="caution">
    <text evidence="13">The sequence shown here is derived from an EMBL/GenBank/DDBJ whole genome shotgun (WGS) entry which is preliminary data.</text>
</comment>
<dbReference type="SMART" id="SM01004">
    <property type="entry name" value="ALAD"/>
    <property type="match status" value="1"/>
</dbReference>
<dbReference type="PANTHER" id="PTHR11458">
    <property type="entry name" value="DELTA-AMINOLEVULINIC ACID DEHYDRATASE"/>
    <property type="match status" value="1"/>
</dbReference>
<evidence type="ECO:0000256" key="6">
    <source>
        <dbReference type="ARBA" id="ARBA00023239"/>
    </source>
</evidence>
<evidence type="ECO:0000256" key="12">
    <source>
        <dbReference type="SAM" id="SignalP"/>
    </source>
</evidence>
<evidence type="ECO:0000256" key="11">
    <source>
        <dbReference type="RuleBase" id="RU004161"/>
    </source>
</evidence>
<dbReference type="SUPFAM" id="SSF51569">
    <property type="entry name" value="Aldolase"/>
    <property type="match status" value="1"/>
</dbReference>
<protein>
    <recommendedName>
        <fullName evidence="4 10">Delta-aminolevulinic acid dehydratase</fullName>
        <ecNumber evidence="3 10">4.2.1.24</ecNumber>
    </recommendedName>
</protein>
<keyword evidence="12" id="KW-0732">Signal</keyword>
<dbReference type="AlphaFoldDB" id="A0ABD3QEZ1"/>
<evidence type="ECO:0000256" key="8">
    <source>
        <dbReference type="ARBA" id="ARBA00025628"/>
    </source>
</evidence>
<dbReference type="PANTHER" id="PTHR11458:SF0">
    <property type="entry name" value="DELTA-AMINOLEVULINIC ACID DEHYDRATASE"/>
    <property type="match status" value="1"/>
</dbReference>
<feature type="chain" id="PRO_5044883440" description="Delta-aminolevulinic acid dehydratase" evidence="12">
    <location>
        <begin position="19"/>
        <end position="405"/>
    </location>
</feature>
<dbReference type="PRINTS" id="PR00144">
    <property type="entry name" value="DALDHYDRTASE"/>
</dbReference>
<evidence type="ECO:0000313" key="13">
    <source>
        <dbReference type="EMBL" id="KAL3798066.1"/>
    </source>
</evidence>
<dbReference type="Gene3D" id="3.20.20.70">
    <property type="entry name" value="Aldolase class I"/>
    <property type="match status" value="1"/>
</dbReference>
<dbReference type="PROSITE" id="PS00169">
    <property type="entry name" value="D_ALA_DEHYDRATASE"/>
    <property type="match status" value="1"/>
</dbReference>
<gene>
    <name evidence="13" type="ORF">HJC23_012357</name>
</gene>
<evidence type="ECO:0000256" key="9">
    <source>
        <dbReference type="ARBA" id="ARBA00047651"/>
    </source>
</evidence>
<accession>A0ABD3QEZ1</accession>
<dbReference type="InterPro" id="IPR001731">
    <property type="entry name" value="ALAD"/>
</dbReference>